<keyword evidence="10" id="KW-1185">Reference proteome</keyword>
<feature type="domain" description="PTS EIIB type-3" evidence="8">
    <location>
        <begin position="1"/>
        <end position="104"/>
    </location>
</feature>
<dbReference type="SUPFAM" id="SSF52794">
    <property type="entry name" value="PTS system IIB component-like"/>
    <property type="match status" value="1"/>
</dbReference>
<feature type="modified residue" description="Phosphocysteine; by EIIA" evidence="7">
    <location>
        <position position="8"/>
    </location>
</feature>
<evidence type="ECO:0000313" key="10">
    <source>
        <dbReference type="Proteomes" id="UP000184600"/>
    </source>
</evidence>
<evidence type="ECO:0000256" key="4">
    <source>
        <dbReference type="ARBA" id="ARBA00022679"/>
    </source>
</evidence>
<dbReference type="GO" id="GO:0009401">
    <property type="term" value="P:phosphoenolpyruvate-dependent sugar phosphotransferase system"/>
    <property type="evidence" value="ECO:0007669"/>
    <property type="project" value="UniProtKB-KW"/>
</dbReference>
<reference evidence="10" key="1">
    <citation type="submission" date="2016-12" db="EMBL/GenBank/DDBJ databases">
        <authorList>
            <person name="Rodrigo-Torres L."/>
            <person name="Arahal R.D."/>
            <person name="Lucena T."/>
        </authorList>
    </citation>
    <scope>NUCLEOTIDE SEQUENCE [LARGE SCALE GENOMIC DNA]</scope>
</reference>
<keyword evidence="5" id="KW-0598">Phosphotransferase system</keyword>
<dbReference type="InterPro" id="IPR013012">
    <property type="entry name" value="PTS_EIIB_3"/>
</dbReference>
<keyword evidence="3" id="KW-0762">Sugar transport</keyword>
<dbReference type="PANTHER" id="PTHR34581">
    <property type="entry name" value="PTS SYSTEM N,N'-DIACETYLCHITOBIOSE-SPECIFIC EIIB COMPONENT"/>
    <property type="match status" value="1"/>
</dbReference>
<name>A0A1M7Z1R4_9VIBR</name>
<dbReference type="InterPro" id="IPR003501">
    <property type="entry name" value="PTS_EIIB_2/3"/>
</dbReference>
<keyword evidence="4" id="KW-0808">Transferase</keyword>
<keyword evidence="2" id="KW-0597">Phosphoprotein</keyword>
<dbReference type="RefSeq" id="WP_073586197.1">
    <property type="nucleotide sequence ID" value="NZ_AP024898.1"/>
</dbReference>
<proteinExistence type="predicted"/>
<dbReference type="GO" id="GO:0008982">
    <property type="term" value="F:protein-N(PI)-phosphohistidine-sugar phosphotransferase activity"/>
    <property type="evidence" value="ECO:0007669"/>
    <property type="project" value="InterPro"/>
</dbReference>
<evidence type="ECO:0000256" key="3">
    <source>
        <dbReference type="ARBA" id="ARBA00022597"/>
    </source>
</evidence>
<dbReference type="GO" id="GO:0016301">
    <property type="term" value="F:kinase activity"/>
    <property type="evidence" value="ECO:0007669"/>
    <property type="project" value="UniProtKB-KW"/>
</dbReference>
<accession>A0A1M7Z1R4</accession>
<dbReference type="AlphaFoldDB" id="A0A1M7Z1R4"/>
<dbReference type="PROSITE" id="PS51100">
    <property type="entry name" value="PTS_EIIB_TYPE_3"/>
    <property type="match status" value="1"/>
</dbReference>
<evidence type="ECO:0000256" key="2">
    <source>
        <dbReference type="ARBA" id="ARBA00022553"/>
    </source>
</evidence>
<gene>
    <name evidence="9" type="ORF">VQ7734_04524</name>
</gene>
<evidence type="ECO:0000313" key="9">
    <source>
        <dbReference type="EMBL" id="SHO58752.1"/>
    </source>
</evidence>
<dbReference type="STRING" id="1117707.VQ7734_04524"/>
<dbReference type="PANTHER" id="PTHR34581:SF2">
    <property type="entry name" value="PTS SYSTEM N,N'-DIACETYLCHITOBIOSE-SPECIFIC EIIB COMPONENT"/>
    <property type="match status" value="1"/>
</dbReference>
<protein>
    <submittedName>
        <fullName evidence="9">PTS system, Lactose/Cellobiose specific IIB subunit</fullName>
    </submittedName>
</protein>
<dbReference type="Gene3D" id="3.40.50.2300">
    <property type="match status" value="1"/>
</dbReference>
<evidence type="ECO:0000256" key="5">
    <source>
        <dbReference type="ARBA" id="ARBA00022683"/>
    </source>
</evidence>
<organism evidence="9 10">
    <name type="scientific">Vibrio quintilis</name>
    <dbReference type="NCBI Taxonomy" id="1117707"/>
    <lineage>
        <taxon>Bacteria</taxon>
        <taxon>Pseudomonadati</taxon>
        <taxon>Pseudomonadota</taxon>
        <taxon>Gammaproteobacteria</taxon>
        <taxon>Vibrionales</taxon>
        <taxon>Vibrionaceae</taxon>
        <taxon>Vibrio</taxon>
    </lineage>
</organism>
<evidence type="ECO:0000256" key="7">
    <source>
        <dbReference type="PROSITE-ProRule" id="PRU00423"/>
    </source>
</evidence>
<keyword evidence="1" id="KW-0813">Transport</keyword>
<evidence type="ECO:0000256" key="6">
    <source>
        <dbReference type="ARBA" id="ARBA00022777"/>
    </source>
</evidence>
<dbReference type="InterPro" id="IPR036095">
    <property type="entry name" value="PTS_EIIB-like_sf"/>
</dbReference>
<evidence type="ECO:0000256" key="1">
    <source>
        <dbReference type="ARBA" id="ARBA00022448"/>
    </source>
</evidence>
<dbReference type="InterPro" id="IPR051819">
    <property type="entry name" value="PTS_sugar-specific_EIIB"/>
</dbReference>
<dbReference type="EMBL" id="FRFG01000077">
    <property type="protein sequence ID" value="SHO58752.1"/>
    <property type="molecule type" value="Genomic_DNA"/>
</dbReference>
<dbReference type="Proteomes" id="UP000184600">
    <property type="component" value="Unassembled WGS sequence"/>
</dbReference>
<dbReference type="OrthoDB" id="9808134at2"/>
<keyword evidence="6" id="KW-0418">Kinase</keyword>
<evidence type="ECO:0000259" key="8">
    <source>
        <dbReference type="PROSITE" id="PS51100"/>
    </source>
</evidence>
<dbReference type="Pfam" id="PF02302">
    <property type="entry name" value="PTS_IIB"/>
    <property type="match status" value="1"/>
</dbReference>
<sequence>MKTITLICGTGASTTFMAISLKKAIKSQNLGYEVTVTPEISMWNNSIEKFDQILIAPHLSCLKDELLNRHNIKGKVHIIPVETYATMDGLELLEFIKDNLIINN</sequence>